<dbReference type="AlphaFoldDB" id="A0A448X2F0"/>
<name>A0A448X2F0_9PLAT</name>
<keyword evidence="2" id="KW-1185">Reference proteome</keyword>
<dbReference type="EMBL" id="CAAALY010079276">
    <property type="protein sequence ID" value="VEL26291.1"/>
    <property type="molecule type" value="Genomic_DNA"/>
</dbReference>
<proteinExistence type="predicted"/>
<dbReference type="Proteomes" id="UP000784294">
    <property type="component" value="Unassembled WGS sequence"/>
</dbReference>
<gene>
    <name evidence="1" type="ORF">PXEA_LOCUS19731</name>
</gene>
<evidence type="ECO:0000313" key="1">
    <source>
        <dbReference type="EMBL" id="VEL26291.1"/>
    </source>
</evidence>
<organism evidence="1 2">
    <name type="scientific">Protopolystoma xenopodis</name>
    <dbReference type="NCBI Taxonomy" id="117903"/>
    <lineage>
        <taxon>Eukaryota</taxon>
        <taxon>Metazoa</taxon>
        <taxon>Spiralia</taxon>
        <taxon>Lophotrochozoa</taxon>
        <taxon>Platyhelminthes</taxon>
        <taxon>Monogenea</taxon>
        <taxon>Polyopisthocotylea</taxon>
        <taxon>Polystomatidea</taxon>
        <taxon>Polystomatidae</taxon>
        <taxon>Protopolystoma</taxon>
    </lineage>
</organism>
<accession>A0A448X2F0</accession>
<protein>
    <submittedName>
        <fullName evidence="1">Uncharacterized protein</fullName>
    </submittedName>
</protein>
<comment type="caution">
    <text evidence="1">The sequence shown here is derived from an EMBL/GenBank/DDBJ whole genome shotgun (WGS) entry which is preliminary data.</text>
</comment>
<reference evidence="1" key="1">
    <citation type="submission" date="2018-11" db="EMBL/GenBank/DDBJ databases">
        <authorList>
            <consortium name="Pathogen Informatics"/>
        </authorList>
    </citation>
    <scope>NUCLEOTIDE SEQUENCE</scope>
</reference>
<sequence>MDTRAHRLSIGPRDGVSDGLNACGTHIFGPRLALFLGWVFWWGSILIRPPAVECAPVNGTDPDGAREYVLLGGAGLVSIKPNFRAVWAKMLPARPPAEQLVIPLSRHRINTNRFNRQVRLLSGGLWRPAGPIFHSSRLPTGQISVR</sequence>
<evidence type="ECO:0000313" key="2">
    <source>
        <dbReference type="Proteomes" id="UP000784294"/>
    </source>
</evidence>